<dbReference type="EMBL" id="JABEBT010000091">
    <property type="protein sequence ID" value="KAF7632858.1"/>
    <property type="molecule type" value="Genomic_DNA"/>
</dbReference>
<keyword evidence="3" id="KW-1185">Reference proteome</keyword>
<feature type="chain" id="PRO_5035857957" description="Secreted protein" evidence="1">
    <location>
        <begin position="26"/>
        <end position="159"/>
    </location>
</feature>
<evidence type="ECO:0008006" key="4">
    <source>
        <dbReference type="Google" id="ProtNLM"/>
    </source>
</evidence>
<gene>
    <name evidence="2" type="ORF">Mgra_00007717</name>
</gene>
<keyword evidence="1" id="KW-0732">Signal</keyword>
<evidence type="ECO:0000313" key="3">
    <source>
        <dbReference type="Proteomes" id="UP000605970"/>
    </source>
</evidence>
<feature type="signal peptide" evidence="1">
    <location>
        <begin position="1"/>
        <end position="25"/>
    </location>
</feature>
<dbReference type="OrthoDB" id="5894791at2759"/>
<sequence>MKYCFFNINSFLLFAIILLTNSVNSQQHLHNLQQQLKEKTGQQLRGHNYEIEDNPEILLDGHPLLFEILEEKPENKINERINNPNIQLFQKYLGKGLFTCSAKYIEIIQQLNRIIMSAHKEYSECQQKMSLNNVKDSDEKISPKFSAQLEMIRELLNDN</sequence>
<evidence type="ECO:0000313" key="2">
    <source>
        <dbReference type="EMBL" id="KAF7632858.1"/>
    </source>
</evidence>
<evidence type="ECO:0000256" key="1">
    <source>
        <dbReference type="SAM" id="SignalP"/>
    </source>
</evidence>
<reference evidence="2" key="1">
    <citation type="journal article" date="2020" name="Ecol. Evol.">
        <title>Genome structure and content of the rice root-knot nematode (Meloidogyne graminicola).</title>
        <authorList>
            <person name="Phan N.T."/>
            <person name="Danchin E.G.J."/>
            <person name="Klopp C."/>
            <person name="Perfus-Barbeoch L."/>
            <person name="Kozlowski D.K."/>
            <person name="Koutsovoulos G.D."/>
            <person name="Lopez-Roques C."/>
            <person name="Bouchez O."/>
            <person name="Zahm M."/>
            <person name="Besnard G."/>
            <person name="Bellafiore S."/>
        </authorList>
    </citation>
    <scope>NUCLEOTIDE SEQUENCE</scope>
    <source>
        <strain evidence="2">VN-18</strain>
    </source>
</reference>
<comment type="caution">
    <text evidence="2">The sequence shown here is derived from an EMBL/GenBank/DDBJ whole genome shotgun (WGS) entry which is preliminary data.</text>
</comment>
<name>A0A8S9ZHR3_9BILA</name>
<organism evidence="2 3">
    <name type="scientific">Meloidogyne graminicola</name>
    <dbReference type="NCBI Taxonomy" id="189291"/>
    <lineage>
        <taxon>Eukaryota</taxon>
        <taxon>Metazoa</taxon>
        <taxon>Ecdysozoa</taxon>
        <taxon>Nematoda</taxon>
        <taxon>Chromadorea</taxon>
        <taxon>Rhabditida</taxon>
        <taxon>Tylenchina</taxon>
        <taxon>Tylenchomorpha</taxon>
        <taxon>Tylenchoidea</taxon>
        <taxon>Meloidogynidae</taxon>
        <taxon>Meloidogyninae</taxon>
        <taxon>Meloidogyne</taxon>
    </lineage>
</organism>
<protein>
    <recommendedName>
        <fullName evidence="4">Secreted protein</fullName>
    </recommendedName>
</protein>
<proteinExistence type="predicted"/>
<dbReference type="AlphaFoldDB" id="A0A8S9ZHR3"/>
<accession>A0A8S9ZHR3</accession>
<dbReference type="Proteomes" id="UP000605970">
    <property type="component" value="Unassembled WGS sequence"/>
</dbReference>